<comment type="caution">
    <text evidence="1">The sequence shown here is derived from an EMBL/GenBank/DDBJ whole genome shotgun (WGS) entry which is preliminary data.</text>
</comment>
<proteinExistence type="predicted"/>
<evidence type="ECO:0000313" key="1">
    <source>
        <dbReference type="EMBL" id="POB04544.1"/>
    </source>
</evidence>
<dbReference type="PANTHER" id="PTHR35564">
    <property type="match status" value="1"/>
</dbReference>
<dbReference type="Pfam" id="PF06996">
    <property type="entry name" value="T6SS_TssG"/>
    <property type="match status" value="1"/>
</dbReference>
<evidence type="ECO:0000313" key="2">
    <source>
        <dbReference type="Proteomes" id="UP000243451"/>
    </source>
</evidence>
<dbReference type="PANTHER" id="PTHR35564:SF3">
    <property type="entry name" value="TYPE VI SECRETION SYSTEM BASEPLATE SUBUNIT TSSG"/>
    <property type="match status" value="1"/>
</dbReference>
<accession>A0A2P4EX26</accession>
<dbReference type="InterPro" id="IPR010732">
    <property type="entry name" value="T6SS_TssG-like"/>
</dbReference>
<dbReference type="RefSeq" id="WP_104737590.1">
    <property type="nucleotide sequence ID" value="NZ_BMHR01000003.1"/>
</dbReference>
<organism evidence="1 2">
    <name type="scientific">Halopseudomonas oceani</name>
    <dbReference type="NCBI Taxonomy" id="1708783"/>
    <lineage>
        <taxon>Bacteria</taxon>
        <taxon>Pseudomonadati</taxon>
        <taxon>Pseudomonadota</taxon>
        <taxon>Gammaproteobacteria</taxon>
        <taxon>Pseudomonadales</taxon>
        <taxon>Pseudomonadaceae</taxon>
        <taxon>Halopseudomonas</taxon>
    </lineage>
</organism>
<name>A0A2P4EX26_9GAMM</name>
<sequence>MGTAHGSTAPVLIRLQRDIQHYSLYQALLCLLDQLQQMHPSDTPEALYRRIRFCANPALGFAARDIEQLRIEENESGLQFILQLNLIALSGASSPLPAHQVEQALGDDQASNSVRALLDLFNDRLQRLLLPIWQKYRYYSRFRCGASDVLSTRLLALAGLHGEPGSATLQPRRLLPSLGLISRRAQSADSVTAVLRHYFRYRRIELEQCLPRWVSIPSEQRSALGLANSTIGSELVLGRQIRDVGGRFRVHLLQLDWNDFHRFLPPGRDHRSLRELIAFLLRSPLQYDVRLQLQGSEVRALQLGKRNPCLLGWTTWLGRPNGDPSILLNAPDQGWPA</sequence>
<protein>
    <submittedName>
        <fullName evidence="1">Type VI secretion system baseplate subunit TssG</fullName>
    </submittedName>
</protein>
<reference evidence="1 2" key="1">
    <citation type="submission" date="2018-01" db="EMBL/GenBank/DDBJ databases">
        <title>Draft genome of the type strain Pseudomonas oceani DSM 100277 isolated from the deep water in Okinawa trough, northwestern Pacific Ocean.</title>
        <authorList>
            <person name="Gomila M."/>
            <person name="Mulet M."/>
            <person name="Garcia-Valdes E."/>
            <person name="Lalucat J."/>
        </authorList>
    </citation>
    <scope>NUCLEOTIDE SEQUENCE [LARGE SCALE GENOMIC DNA]</scope>
    <source>
        <strain evidence="1 2">DSM 100277</strain>
    </source>
</reference>
<dbReference type="Proteomes" id="UP000243451">
    <property type="component" value="Unassembled WGS sequence"/>
</dbReference>
<dbReference type="EMBL" id="PPSK01000004">
    <property type="protein sequence ID" value="POB04544.1"/>
    <property type="molecule type" value="Genomic_DNA"/>
</dbReference>
<keyword evidence="2" id="KW-1185">Reference proteome</keyword>
<dbReference type="OrthoDB" id="1523296at2"/>
<dbReference type="NCBIfam" id="TIGR03347">
    <property type="entry name" value="VI_chp_1"/>
    <property type="match status" value="1"/>
</dbReference>
<dbReference type="AlphaFoldDB" id="A0A2P4EX26"/>
<gene>
    <name evidence="1" type="ORF">C1949_06105</name>
</gene>